<protein>
    <recommendedName>
        <fullName evidence="1">Glycosyltransferase 2-like domain-containing protein</fullName>
    </recommendedName>
</protein>
<dbReference type="InterPro" id="IPR001173">
    <property type="entry name" value="Glyco_trans_2-like"/>
</dbReference>
<dbReference type="PANTHER" id="PTHR43685:SF14">
    <property type="entry name" value="GLYCOSYLTRANSFERASE 2-LIKE DOMAIN-CONTAINING PROTEIN"/>
    <property type="match status" value="1"/>
</dbReference>
<gene>
    <name evidence="2" type="ORF">COV31_01710</name>
</gene>
<dbReference type="CDD" id="cd00761">
    <property type="entry name" value="Glyco_tranf_GTA_type"/>
    <property type="match status" value="1"/>
</dbReference>
<organism evidence="2 3">
    <name type="scientific">Candidatus Yanofskybacteria bacterium CG10_big_fil_rev_8_21_14_0_10_46_23</name>
    <dbReference type="NCBI Taxonomy" id="1975098"/>
    <lineage>
        <taxon>Bacteria</taxon>
        <taxon>Candidatus Yanofskyibacteriota</taxon>
    </lineage>
</organism>
<dbReference type="Pfam" id="PF00535">
    <property type="entry name" value="Glycos_transf_2"/>
    <property type="match status" value="1"/>
</dbReference>
<dbReference type="EMBL" id="PCXO01000007">
    <property type="protein sequence ID" value="PIR41323.1"/>
    <property type="molecule type" value="Genomic_DNA"/>
</dbReference>
<dbReference type="PANTHER" id="PTHR43685">
    <property type="entry name" value="GLYCOSYLTRANSFERASE"/>
    <property type="match status" value="1"/>
</dbReference>
<name>A0A2H0R484_9BACT</name>
<comment type="caution">
    <text evidence="2">The sequence shown here is derived from an EMBL/GenBank/DDBJ whole genome shotgun (WGS) entry which is preliminary data.</text>
</comment>
<evidence type="ECO:0000259" key="1">
    <source>
        <dbReference type="Pfam" id="PF00535"/>
    </source>
</evidence>
<sequence length="459" mass="51823">MIENNKSRSTGLLKGEEYRLRYSDTLLEDPSAELDEIKEINKYLDKQSPAYRQELDALSQLENPLNQDTRVIVTIPAYGEGKRIKSTLEKYLNQDIDPRLYEIVLLDNHPEASPRDNTNEEVSKFIEENPQVKVIYSHKAWTNGEPATVGNARKHVLDIALNRISKRGQSGNTIIISHDADPLFYEPNYLSSILGEFDANPEIDALVTRMSRPEDALSKPNVYIAVETLRLLEEELVKENKSLGEPADPAIFVGGSCGMRASILAAVGGCNPNASVNDDREMGWLIADARKWDPKRIIRFDGTRMITDARRFMDALANELPADMMLLGFNVKPEIRQLDNEKVLSLIPDDIVWELLEADLDSTWMSQYTGNKLYANKFPDAFERSMEALGIEYSIVDGRLALKSVDKLLKNLSKIYGREVGIKHCAPIIYTNEMIQEIKPFFESLSKGAVEARKISIGR</sequence>
<evidence type="ECO:0000313" key="3">
    <source>
        <dbReference type="Proteomes" id="UP000230232"/>
    </source>
</evidence>
<dbReference type="InterPro" id="IPR029044">
    <property type="entry name" value="Nucleotide-diphossugar_trans"/>
</dbReference>
<accession>A0A2H0R484</accession>
<dbReference type="InterPro" id="IPR050834">
    <property type="entry name" value="Glycosyltransf_2"/>
</dbReference>
<evidence type="ECO:0000313" key="2">
    <source>
        <dbReference type="EMBL" id="PIR41323.1"/>
    </source>
</evidence>
<dbReference type="Proteomes" id="UP000230232">
    <property type="component" value="Unassembled WGS sequence"/>
</dbReference>
<dbReference type="Gene3D" id="3.90.550.10">
    <property type="entry name" value="Spore Coat Polysaccharide Biosynthesis Protein SpsA, Chain A"/>
    <property type="match status" value="1"/>
</dbReference>
<dbReference type="SUPFAM" id="SSF53448">
    <property type="entry name" value="Nucleotide-diphospho-sugar transferases"/>
    <property type="match status" value="1"/>
</dbReference>
<reference evidence="2 3" key="1">
    <citation type="submission" date="2017-09" db="EMBL/GenBank/DDBJ databases">
        <title>Depth-based differentiation of microbial function through sediment-hosted aquifers and enrichment of novel symbionts in the deep terrestrial subsurface.</title>
        <authorList>
            <person name="Probst A.J."/>
            <person name="Ladd B."/>
            <person name="Jarett J.K."/>
            <person name="Geller-Mcgrath D.E."/>
            <person name="Sieber C.M."/>
            <person name="Emerson J.B."/>
            <person name="Anantharaman K."/>
            <person name="Thomas B.C."/>
            <person name="Malmstrom R."/>
            <person name="Stieglmeier M."/>
            <person name="Klingl A."/>
            <person name="Woyke T."/>
            <person name="Ryan C.M."/>
            <person name="Banfield J.F."/>
        </authorList>
    </citation>
    <scope>NUCLEOTIDE SEQUENCE [LARGE SCALE GENOMIC DNA]</scope>
    <source>
        <strain evidence="2">CG10_big_fil_rev_8_21_14_0_10_46_23</strain>
    </source>
</reference>
<proteinExistence type="predicted"/>
<dbReference type="AlphaFoldDB" id="A0A2H0R484"/>
<feature type="domain" description="Glycosyltransferase 2-like" evidence="1">
    <location>
        <begin position="73"/>
        <end position="264"/>
    </location>
</feature>